<dbReference type="AlphaFoldDB" id="A0A2C5ZJR6"/>
<feature type="compositionally biased region" description="Basic and acidic residues" evidence="1">
    <location>
        <begin position="418"/>
        <end position="430"/>
    </location>
</feature>
<name>A0A2C5ZJR6_9HYPO</name>
<dbReference type="OrthoDB" id="5421765at2759"/>
<comment type="caution">
    <text evidence="2">The sequence shown here is derived from an EMBL/GenBank/DDBJ whole genome shotgun (WGS) entry which is preliminary data.</text>
</comment>
<evidence type="ECO:0000313" key="3">
    <source>
        <dbReference type="Proteomes" id="UP000226431"/>
    </source>
</evidence>
<feature type="region of interest" description="Disordered" evidence="1">
    <location>
        <begin position="409"/>
        <end position="440"/>
    </location>
</feature>
<gene>
    <name evidence="2" type="ORF">CDD80_4698</name>
</gene>
<dbReference type="EMBL" id="NJES01000044">
    <property type="protein sequence ID" value="PHH79471.1"/>
    <property type="molecule type" value="Genomic_DNA"/>
</dbReference>
<feature type="compositionally biased region" description="Low complexity" evidence="1">
    <location>
        <begin position="431"/>
        <end position="440"/>
    </location>
</feature>
<sequence length="463" mass="50936">MHPVTAVLDEPKTVVAADMQLHQFLLEPTPDKEIAREVQSLGSLIQQHVDSHYHMGAVVAETDILKESLVRLEIPDAAAVAELCLEPETRQVGLQHVILRVVFASIDVHSHIRTELSMLPESVAAFLEEAPLRREDLIDGSPALNAALKPFAKSPEQTSHLEAVIIECAKLGYVLLSHPSDWLLITQDERKTDGASRVVVEAGLVKLSDQSSQIPSKIRRSLQLVQACTQDLQHLIQLRNDNISVLQAKPLDLNRVNSVIGQANSGLAEARRIVEKFRPEAHPRGKTPLRKRLAWVLGDSTEFQSQLPVISRHHATVLAEINHVRQLALWASPSRGKGVEAGTGAETADEFDNLLLLGDLIGDDVSVLSKGSSATLRPQSSYTFFDSEKQMIEYSDLPEPVFPDKAAEQFPTSKRLHHPEGRSSHCHTDKTGASSSDTADDSGLTILLDGQINRVFAVDSYRF</sequence>
<protein>
    <submittedName>
        <fullName evidence="2">Uncharacterized protein</fullName>
    </submittedName>
</protein>
<proteinExistence type="predicted"/>
<evidence type="ECO:0000256" key="1">
    <source>
        <dbReference type="SAM" id="MobiDB-lite"/>
    </source>
</evidence>
<reference evidence="2 3" key="1">
    <citation type="submission" date="2017-06" db="EMBL/GenBank/DDBJ databases">
        <title>Ant-infecting Ophiocordyceps genomes reveal a high diversity of potential behavioral manipulation genes and a possible major role for enterotoxins.</title>
        <authorList>
            <person name="De Bekker C."/>
            <person name="Evans H.C."/>
            <person name="Brachmann A."/>
            <person name="Hughes D.P."/>
        </authorList>
    </citation>
    <scope>NUCLEOTIDE SEQUENCE [LARGE SCALE GENOMIC DNA]</scope>
    <source>
        <strain evidence="2 3">Map16</strain>
    </source>
</reference>
<organism evidence="2 3">
    <name type="scientific">Ophiocordyceps camponoti-rufipedis</name>
    <dbReference type="NCBI Taxonomy" id="2004952"/>
    <lineage>
        <taxon>Eukaryota</taxon>
        <taxon>Fungi</taxon>
        <taxon>Dikarya</taxon>
        <taxon>Ascomycota</taxon>
        <taxon>Pezizomycotina</taxon>
        <taxon>Sordariomycetes</taxon>
        <taxon>Hypocreomycetidae</taxon>
        <taxon>Hypocreales</taxon>
        <taxon>Ophiocordycipitaceae</taxon>
        <taxon>Ophiocordyceps</taxon>
    </lineage>
</organism>
<evidence type="ECO:0000313" key="2">
    <source>
        <dbReference type="EMBL" id="PHH79471.1"/>
    </source>
</evidence>
<keyword evidence="3" id="KW-1185">Reference proteome</keyword>
<dbReference type="Proteomes" id="UP000226431">
    <property type="component" value="Unassembled WGS sequence"/>
</dbReference>
<accession>A0A2C5ZJR6</accession>